<feature type="transmembrane region" description="Helical" evidence="5">
    <location>
        <begin position="133"/>
        <end position="156"/>
    </location>
</feature>
<evidence type="ECO:0000256" key="3">
    <source>
        <dbReference type="ARBA" id="ARBA00022989"/>
    </source>
</evidence>
<keyword evidence="2 5" id="KW-0812">Transmembrane</keyword>
<evidence type="ECO:0000313" key="8">
    <source>
        <dbReference type="Proteomes" id="UP000824005"/>
    </source>
</evidence>
<dbReference type="InterPro" id="IPR005829">
    <property type="entry name" value="Sugar_transporter_CS"/>
</dbReference>
<keyword evidence="4 5" id="KW-0472">Membrane</keyword>
<dbReference type="InterPro" id="IPR020846">
    <property type="entry name" value="MFS_dom"/>
</dbReference>
<dbReference type="PROSITE" id="PS00216">
    <property type="entry name" value="SUGAR_TRANSPORT_1"/>
    <property type="match status" value="1"/>
</dbReference>
<feature type="transmembrane region" description="Helical" evidence="5">
    <location>
        <begin position="162"/>
        <end position="183"/>
    </location>
</feature>
<dbReference type="AlphaFoldDB" id="A0A9D1YTN4"/>
<keyword evidence="3 5" id="KW-1133">Transmembrane helix</keyword>
<dbReference type="GO" id="GO:0046943">
    <property type="term" value="F:carboxylic acid transmembrane transporter activity"/>
    <property type="evidence" value="ECO:0007669"/>
    <property type="project" value="TreeGrafter"/>
</dbReference>
<feature type="transmembrane region" description="Helical" evidence="5">
    <location>
        <begin position="331"/>
        <end position="349"/>
    </location>
</feature>
<dbReference type="PANTHER" id="PTHR23508:SF10">
    <property type="entry name" value="CARBOXYLIC ACID TRANSPORTER PROTEIN HOMOLOG"/>
    <property type="match status" value="1"/>
</dbReference>
<proteinExistence type="predicted"/>
<dbReference type="PROSITE" id="PS50850">
    <property type="entry name" value="MFS"/>
    <property type="match status" value="1"/>
</dbReference>
<dbReference type="InterPro" id="IPR036259">
    <property type="entry name" value="MFS_trans_sf"/>
</dbReference>
<evidence type="ECO:0000259" key="6">
    <source>
        <dbReference type="PROSITE" id="PS50850"/>
    </source>
</evidence>
<evidence type="ECO:0000313" key="7">
    <source>
        <dbReference type="EMBL" id="HIY65365.1"/>
    </source>
</evidence>
<feature type="transmembrane region" description="Helical" evidence="5">
    <location>
        <begin position="282"/>
        <end position="301"/>
    </location>
</feature>
<feature type="transmembrane region" description="Helical" evidence="5">
    <location>
        <begin position="75"/>
        <end position="96"/>
    </location>
</feature>
<gene>
    <name evidence="7" type="ORF">H9830_03710</name>
</gene>
<dbReference type="SUPFAM" id="SSF103473">
    <property type="entry name" value="MFS general substrate transporter"/>
    <property type="match status" value="1"/>
</dbReference>
<dbReference type="InterPro" id="IPR011701">
    <property type="entry name" value="MFS"/>
</dbReference>
<dbReference type="Pfam" id="PF07690">
    <property type="entry name" value="MFS_1"/>
    <property type="match status" value="1"/>
</dbReference>
<comment type="caution">
    <text evidence="7">The sequence shown here is derived from an EMBL/GenBank/DDBJ whole genome shotgun (WGS) entry which is preliminary data.</text>
</comment>
<feature type="transmembrane region" description="Helical" evidence="5">
    <location>
        <begin position="401"/>
        <end position="421"/>
    </location>
</feature>
<comment type="subcellular location">
    <subcellularLocation>
        <location evidence="1">Cell membrane</location>
        <topology evidence="1">Multi-pass membrane protein</topology>
    </subcellularLocation>
</comment>
<evidence type="ECO:0000256" key="1">
    <source>
        <dbReference type="ARBA" id="ARBA00004651"/>
    </source>
</evidence>
<feature type="domain" description="Major facilitator superfamily (MFS) profile" evidence="6">
    <location>
        <begin position="8"/>
        <end position="426"/>
    </location>
</feature>
<feature type="transmembrane region" description="Helical" evidence="5">
    <location>
        <begin position="102"/>
        <end position="121"/>
    </location>
</feature>
<evidence type="ECO:0000256" key="4">
    <source>
        <dbReference type="ARBA" id="ARBA00023136"/>
    </source>
</evidence>
<dbReference type="GO" id="GO:0005886">
    <property type="term" value="C:plasma membrane"/>
    <property type="evidence" value="ECO:0007669"/>
    <property type="project" value="UniProtKB-SubCell"/>
</dbReference>
<dbReference type="PANTHER" id="PTHR23508">
    <property type="entry name" value="CARBOXYLIC ACID TRANSPORTER PROTEIN HOMOLOG"/>
    <property type="match status" value="1"/>
</dbReference>
<sequence>MNARHWAAFFLIALVLLADGMDVTIVSHIFPSLIDEWGVFVGGGIATLVSAGFIAMGLGALVAGRASDRWGRKPVLVATTLLFGAGTVLGATSGGFLAFSLWRLLACLGMGAAMATGNTLLADLMPPRRRSALIATAYAFVGLGTTVGATLAGTLIPATGWQGLLVVSGTIPVIVAIALGIIVPEAPTFLAARGDAAGAMRALNKIDPAAPAEDIDYTINRPQSETGSWKQLFSRRYAFTTVLLWCFGFFSLGTQLMVVQYLPTMLQLPNPGLDTVQSSTIIGLYGLTSTISVLLFGALLIRASRFIVIGSTLLASAIVVLLLALAPSPGYGALLVLLSITGFILPAACGPTRSVLAAAAYPTEIRGTGVGSTEFSGRIGSAAGGALGGVLIGAGLGLGGFFLAVLVPITVLLATLVGLGVGTHNTAADPKSTPTAMRS</sequence>
<evidence type="ECO:0000256" key="2">
    <source>
        <dbReference type="ARBA" id="ARBA00022692"/>
    </source>
</evidence>
<reference evidence="7" key="1">
    <citation type="journal article" date="2021" name="PeerJ">
        <title>Extensive microbial diversity within the chicken gut microbiome revealed by metagenomics and culture.</title>
        <authorList>
            <person name="Gilroy R."/>
            <person name="Ravi A."/>
            <person name="Getino M."/>
            <person name="Pursley I."/>
            <person name="Horton D.L."/>
            <person name="Alikhan N.F."/>
            <person name="Baker D."/>
            <person name="Gharbi K."/>
            <person name="Hall N."/>
            <person name="Watson M."/>
            <person name="Adriaenssens E.M."/>
            <person name="Foster-Nyarko E."/>
            <person name="Jarju S."/>
            <person name="Secka A."/>
            <person name="Antonio M."/>
            <person name="Oren A."/>
            <person name="Chaudhuri R.R."/>
            <person name="La Ragione R."/>
            <person name="Hildebrand F."/>
            <person name="Pallen M.J."/>
        </authorList>
    </citation>
    <scope>NUCLEOTIDE SEQUENCE</scope>
    <source>
        <strain evidence="7">ChiGjej1B1-98</strain>
    </source>
</reference>
<evidence type="ECO:0000256" key="5">
    <source>
        <dbReference type="SAM" id="Phobius"/>
    </source>
</evidence>
<feature type="transmembrane region" description="Helical" evidence="5">
    <location>
        <begin position="306"/>
        <end position="325"/>
    </location>
</feature>
<dbReference type="Proteomes" id="UP000824005">
    <property type="component" value="Unassembled WGS sequence"/>
</dbReference>
<protein>
    <submittedName>
        <fullName evidence="7">MFS transporter</fullName>
    </submittedName>
</protein>
<name>A0A9D1YTN4_9MICO</name>
<dbReference type="EMBL" id="DXDC01000110">
    <property type="protein sequence ID" value="HIY65365.1"/>
    <property type="molecule type" value="Genomic_DNA"/>
</dbReference>
<organism evidence="7 8">
    <name type="scientific">Candidatus Agrococcus pullicola</name>
    <dbReference type="NCBI Taxonomy" id="2838429"/>
    <lineage>
        <taxon>Bacteria</taxon>
        <taxon>Bacillati</taxon>
        <taxon>Actinomycetota</taxon>
        <taxon>Actinomycetes</taxon>
        <taxon>Micrococcales</taxon>
        <taxon>Microbacteriaceae</taxon>
        <taxon>Agrococcus</taxon>
    </lineage>
</organism>
<accession>A0A9D1YTN4</accession>
<feature type="transmembrane region" description="Helical" evidence="5">
    <location>
        <begin position="237"/>
        <end position="262"/>
    </location>
</feature>
<feature type="transmembrane region" description="Helical" evidence="5">
    <location>
        <begin position="375"/>
        <end position="395"/>
    </location>
</feature>
<feature type="transmembrane region" description="Helical" evidence="5">
    <location>
        <begin position="37"/>
        <end position="63"/>
    </location>
</feature>
<dbReference type="Gene3D" id="1.20.1250.20">
    <property type="entry name" value="MFS general substrate transporter like domains"/>
    <property type="match status" value="1"/>
</dbReference>
<reference evidence="7" key="2">
    <citation type="submission" date="2021-04" db="EMBL/GenBank/DDBJ databases">
        <authorList>
            <person name="Gilroy R."/>
        </authorList>
    </citation>
    <scope>NUCLEOTIDE SEQUENCE</scope>
    <source>
        <strain evidence="7">ChiGjej1B1-98</strain>
    </source>
</reference>